<accession>A0ACC2XT67</accession>
<keyword evidence="2" id="KW-1185">Reference proteome</keyword>
<reference evidence="1" key="1">
    <citation type="submission" date="2023-04" db="EMBL/GenBank/DDBJ databases">
        <title>Draft Genome sequencing of Naganishia species isolated from polar environments using Oxford Nanopore Technology.</title>
        <authorList>
            <person name="Leo P."/>
            <person name="Venkateswaran K."/>
        </authorList>
    </citation>
    <scope>NUCLEOTIDE SEQUENCE</scope>
    <source>
        <strain evidence="1">DBVPG 5303</strain>
    </source>
</reference>
<evidence type="ECO:0000313" key="2">
    <source>
        <dbReference type="Proteomes" id="UP001234202"/>
    </source>
</evidence>
<dbReference type="Proteomes" id="UP001234202">
    <property type="component" value="Unassembled WGS sequence"/>
</dbReference>
<comment type="caution">
    <text evidence="1">The sequence shown here is derived from an EMBL/GenBank/DDBJ whole genome shotgun (WGS) entry which is preliminary data.</text>
</comment>
<gene>
    <name evidence="1" type="ORF">QFC24_001399</name>
</gene>
<protein>
    <submittedName>
        <fullName evidence="1">Uncharacterized protein</fullName>
    </submittedName>
</protein>
<name>A0ACC2XT67_9TREE</name>
<dbReference type="EMBL" id="JASBWV010000003">
    <property type="protein sequence ID" value="KAJ9127162.1"/>
    <property type="molecule type" value="Genomic_DNA"/>
</dbReference>
<sequence length="217" mass="23296">MSQSPTINGLDSPPPPPLSHFQIDATPPRPRPANEGEQLNLFFSPAVSEAPSARGGATAAEGSYIRHKSPPQVYTRTARARAFDDDEEEEDAEQGEERRGGQLPLPDPKRQRQRANNSSVVPGRNRAVPSAQNQASALALFDDLDPDPLSTSSSSLNNRNGNGSGNSNGNRNANAAETLFDPLRGPVGMMEDDAVGGRAREGEEGKKRSMPKMDVER</sequence>
<organism evidence="1 2">
    <name type="scientific">Naganishia onofrii</name>
    <dbReference type="NCBI Taxonomy" id="1851511"/>
    <lineage>
        <taxon>Eukaryota</taxon>
        <taxon>Fungi</taxon>
        <taxon>Dikarya</taxon>
        <taxon>Basidiomycota</taxon>
        <taxon>Agaricomycotina</taxon>
        <taxon>Tremellomycetes</taxon>
        <taxon>Filobasidiales</taxon>
        <taxon>Filobasidiaceae</taxon>
        <taxon>Naganishia</taxon>
    </lineage>
</organism>
<evidence type="ECO:0000313" key="1">
    <source>
        <dbReference type="EMBL" id="KAJ9127162.1"/>
    </source>
</evidence>
<proteinExistence type="predicted"/>